<evidence type="ECO:0000313" key="3">
    <source>
        <dbReference type="Proteomes" id="UP001642540"/>
    </source>
</evidence>
<keyword evidence="1" id="KW-1133">Transmembrane helix</keyword>
<feature type="transmembrane region" description="Helical" evidence="1">
    <location>
        <begin position="87"/>
        <end position="115"/>
    </location>
</feature>
<feature type="transmembrane region" description="Helical" evidence="1">
    <location>
        <begin position="159"/>
        <end position="182"/>
    </location>
</feature>
<reference evidence="2 3" key="1">
    <citation type="submission" date="2024-08" db="EMBL/GenBank/DDBJ databases">
        <authorList>
            <person name="Cucini C."/>
            <person name="Frati F."/>
        </authorList>
    </citation>
    <scope>NUCLEOTIDE SEQUENCE [LARGE SCALE GENOMIC DNA]</scope>
</reference>
<keyword evidence="3" id="KW-1185">Reference proteome</keyword>
<comment type="caution">
    <text evidence="2">The sequence shown here is derived from an EMBL/GenBank/DDBJ whole genome shotgun (WGS) entry which is preliminary data.</text>
</comment>
<protein>
    <recommendedName>
        <fullName evidence="4">Odorant receptor</fullName>
    </recommendedName>
</protein>
<keyword evidence="1" id="KW-0812">Transmembrane</keyword>
<gene>
    <name evidence="2" type="ORF">ODALV1_LOCUS30780</name>
</gene>
<name>A0ABP1S7P9_9HEXA</name>
<organism evidence="2 3">
    <name type="scientific">Orchesella dallaii</name>
    <dbReference type="NCBI Taxonomy" id="48710"/>
    <lineage>
        <taxon>Eukaryota</taxon>
        <taxon>Metazoa</taxon>
        <taxon>Ecdysozoa</taxon>
        <taxon>Arthropoda</taxon>
        <taxon>Hexapoda</taxon>
        <taxon>Collembola</taxon>
        <taxon>Entomobryomorpha</taxon>
        <taxon>Entomobryoidea</taxon>
        <taxon>Orchesellidae</taxon>
        <taxon>Orchesellinae</taxon>
        <taxon>Orchesella</taxon>
    </lineage>
</organism>
<sequence length="416" mass="47563">MISDKMLKLIGFRVKVIPFGGGTWFYWNSSTKRFVPPSPYHMFTMQYGMLAGLYFGIIHFIQLYLLLSAKPGIPEEDGEDPDLEFDLHKFATVMVAWGEVFTLLAIVFANIAVLLHIDDCRYLLNQLIAYTETLREMFRTKQIELDEEHKKWIRDGERLILVCVVSSFVVPFLLAPCFLHPIEPTHRLITDWLEFEFGFNLSGIPVAIVFLVGVYSCSNVFSLLAFIAVMYLYTSKPCLNDITTVEVERRTAAGKRCHLVTRFYGVLEDKEVAKFYRIQVYFNNLVNNVFDSVLLSYHHVACIMCASVMACFAIRYQQIIVDGGILAVLVVAVGVLIPLGVVYFEGIFCGDLVAVSEDFKESGKLLMDRKTMHAKFALSCRPLYLKMTHPFYNVDRNTFLEFTDAVVDKTITLLLW</sequence>
<accession>A0ABP1S7P9</accession>
<feature type="transmembrane region" description="Helical" evidence="1">
    <location>
        <begin position="6"/>
        <end position="27"/>
    </location>
</feature>
<evidence type="ECO:0000256" key="1">
    <source>
        <dbReference type="SAM" id="Phobius"/>
    </source>
</evidence>
<keyword evidence="1" id="KW-0472">Membrane</keyword>
<feature type="transmembrane region" description="Helical" evidence="1">
    <location>
        <begin position="319"/>
        <end position="344"/>
    </location>
</feature>
<feature type="transmembrane region" description="Helical" evidence="1">
    <location>
        <begin position="47"/>
        <end position="67"/>
    </location>
</feature>
<feature type="transmembrane region" description="Helical" evidence="1">
    <location>
        <begin position="202"/>
        <end position="233"/>
    </location>
</feature>
<evidence type="ECO:0008006" key="4">
    <source>
        <dbReference type="Google" id="ProtNLM"/>
    </source>
</evidence>
<evidence type="ECO:0000313" key="2">
    <source>
        <dbReference type="EMBL" id="CAL8146331.1"/>
    </source>
</evidence>
<proteinExistence type="predicted"/>
<dbReference type="EMBL" id="CAXLJM020000164">
    <property type="protein sequence ID" value="CAL8146331.1"/>
    <property type="molecule type" value="Genomic_DNA"/>
</dbReference>
<dbReference type="Proteomes" id="UP001642540">
    <property type="component" value="Unassembled WGS sequence"/>
</dbReference>